<evidence type="ECO:0000313" key="6">
    <source>
        <dbReference type="EMBL" id="ADY56113.1"/>
    </source>
</evidence>
<dbReference type="OrthoDB" id="9801958at2"/>
<name>F0SZM7_SYNGF</name>
<evidence type="ECO:0000256" key="2">
    <source>
        <dbReference type="ARBA" id="ARBA00022448"/>
    </source>
</evidence>
<proteinExistence type="inferred from homology"/>
<dbReference type="EMBL" id="CP002547">
    <property type="protein sequence ID" value="ADY56113.1"/>
    <property type="molecule type" value="Genomic_DNA"/>
</dbReference>
<dbReference type="Gene3D" id="3.40.50.300">
    <property type="entry name" value="P-loop containing nucleotide triphosphate hydrolases"/>
    <property type="match status" value="1"/>
</dbReference>
<dbReference type="AlphaFoldDB" id="F0SZM7"/>
<dbReference type="InterPro" id="IPR003593">
    <property type="entry name" value="AAA+_ATPase"/>
</dbReference>
<dbReference type="PANTHER" id="PTHR43776">
    <property type="entry name" value="TRANSPORT ATP-BINDING PROTEIN"/>
    <property type="match status" value="1"/>
</dbReference>
<dbReference type="eggNOG" id="COG4608">
    <property type="taxonomic scope" value="Bacteria"/>
</dbReference>
<dbReference type="SMART" id="SM00382">
    <property type="entry name" value="AAA"/>
    <property type="match status" value="1"/>
</dbReference>
<evidence type="ECO:0000256" key="3">
    <source>
        <dbReference type="ARBA" id="ARBA00022741"/>
    </source>
</evidence>
<dbReference type="PROSITE" id="PS50893">
    <property type="entry name" value="ABC_TRANSPORTER_2"/>
    <property type="match status" value="1"/>
</dbReference>
<dbReference type="InterPro" id="IPR003439">
    <property type="entry name" value="ABC_transporter-like_ATP-bd"/>
</dbReference>
<evidence type="ECO:0000256" key="4">
    <source>
        <dbReference type="ARBA" id="ARBA00022840"/>
    </source>
</evidence>
<keyword evidence="4" id="KW-0067">ATP-binding</keyword>
<reference evidence="7" key="2">
    <citation type="submission" date="2011-02" db="EMBL/GenBank/DDBJ databases">
        <title>The complete genome of Syntrophobotulus glycolicus DSM 8271.</title>
        <authorList>
            <person name="Lucas S."/>
            <person name="Copeland A."/>
            <person name="Lapidus A."/>
            <person name="Bruce D."/>
            <person name="Goodwin L."/>
            <person name="Pitluck S."/>
            <person name="Kyrpides N."/>
            <person name="Mavromatis K."/>
            <person name="Pagani I."/>
            <person name="Ivanova N."/>
            <person name="Mikhailova N."/>
            <person name="Chertkov O."/>
            <person name="Held B."/>
            <person name="Detter J.C."/>
            <person name="Tapia R."/>
            <person name="Han C."/>
            <person name="Land M."/>
            <person name="Hauser L."/>
            <person name="Markowitz V."/>
            <person name="Cheng J.-F."/>
            <person name="Hugenholtz P."/>
            <person name="Woyke T."/>
            <person name="Wu D."/>
            <person name="Spring S."/>
            <person name="Schroeder M."/>
            <person name="Brambilla E."/>
            <person name="Klenk H.-P."/>
            <person name="Eisen J.A."/>
        </authorList>
    </citation>
    <scope>NUCLEOTIDE SEQUENCE [LARGE SCALE GENOMIC DNA]</scope>
    <source>
        <strain evidence="7">DSM 8271 / FlGlyR</strain>
    </source>
</reference>
<evidence type="ECO:0000256" key="1">
    <source>
        <dbReference type="ARBA" id="ARBA00005417"/>
    </source>
</evidence>
<evidence type="ECO:0000313" key="7">
    <source>
        <dbReference type="Proteomes" id="UP000007488"/>
    </source>
</evidence>
<dbReference type="InterPro" id="IPR050319">
    <property type="entry name" value="ABC_transp_ATP-bind"/>
</dbReference>
<dbReference type="HOGENOM" id="CLU_000604_1_23_9"/>
<keyword evidence="7" id="KW-1185">Reference proteome</keyword>
<dbReference type="CDD" id="cd03257">
    <property type="entry name" value="ABC_NikE_OppD_transporters"/>
    <property type="match status" value="1"/>
</dbReference>
<gene>
    <name evidence="6" type="ordered locus">Sgly_1816</name>
</gene>
<dbReference type="Pfam" id="PF00005">
    <property type="entry name" value="ABC_tran"/>
    <property type="match status" value="1"/>
</dbReference>
<dbReference type="InterPro" id="IPR027417">
    <property type="entry name" value="P-loop_NTPase"/>
</dbReference>
<organism evidence="6 7">
    <name type="scientific">Syntrophobotulus glycolicus (strain DSM 8271 / FlGlyR)</name>
    <dbReference type="NCBI Taxonomy" id="645991"/>
    <lineage>
        <taxon>Bacteria</taxon>
        <taxon>Bacillati</taxon>
        <taxon>Bacillota</taxon>
        <taxon>Clostridia</taxon>
        <taxon>Eubacteriales</taxon>
        <taxon>Desulfitobacteriaceae</taxon>
        <taxon>Syntrophobotulus</taxon>
    </lineage>
</organism>
<reference evidence="6 7" key="1">
    <citation type="journal article" date="2011" name="Stand. Genomic Sci.">
        <title>Complete genome sequence of Syntrophobotulus glycolicus type strain (FlGlyR).</title>
        <authorList>
            <person name="Han C."/>
            <person name="Mwirichia R."/>
            <person name="Chertkov O."/>
            <person name="Held B."/>
            <person name="Lapidus A."/>
            <person name="Nolan M."/>
            <person name="Lucas S."/>
            <person name="Hammon N."/>
            <person name="Deshpande S."/>
            <person name="Cheng J.F."/>
            <person name="Tapia R."/>
            <person name="Goodwin L."/>
            <person name="Pitluck S."/>
            <person name="Huntemann M."/>
            <person name="Liolios K."/>
            <person name="Ivanova N."/>
            <person name="Pagani I."/>
            <person name="Mavromatis K."/>
            <person name="Ovchinikova G."/>
            <person name="Pati A."/>
            <person name="Chen A."/>
            <person name="Palaniappan K."/>
            <person name="Land M."/>
            <person name="Hauser L."/>
            <person name="Brambilla E.M."/>
            <person name="Rohde M."/>
            <person name="Spring S."/>
            <person name="Sikorski J."/>
            <person name="Goker M."/>
            <person name="Woyke T."/>
            <person name="Bristow J."/>
            <person name="Eisen J.A."/>
            <person name="Markowitz V."/>
            <person name="Hugenholtz P."/>
            <person name="Kyrpides N.C."/>
            <person name="Klenk H.P."/>
            <person name="Detter J.C."/>
        </authorList>
    </citation>
    <scope>NUCLEOTIDE SEQUENCE [LARGE SCALE GENOMIC DNA]</scope>
    <source>
        <strain evidence="7">DSM 8271 / FlGlyR</strain>
    </source>
</reference>
<protein>
    <submittedName>
        <fullName evidence="6">Nickel-transporting ATPase</fullName>
        <ecNumber evidence="6">3.6.3.24</ecNumber>
    </submittedName>
</protein>
<evidence type="ECO:0000259" key="5">
    <source>
        <dbReference type="PROSITE" id="PS50893"/>
    </source>
</evidence>
<dbReference type="GO" id="GO:0005524">
    <property type="term" value="F:ATP binding"/>
    <property type="evidence" value="ECO:0007669"/>
    <property type="project" value="UniProtKB-KW"/>
</dbReference>
<dbReference type="GO" id="GO:0055085">
    <property type="term" value="P:transmembrane transport"/>
    <property type="evidence" value="ECO:0007669"/>
    <property type="project" value="UniProtKB-ARBA"/>
</dbReference>
<dbReference type="SUPFAM" id="SSF52540">
    <property type="entry name" value="P-loop containing nucleoside triphosphate hydrolases"/>
    <property type="match status" value="1"/>
</dbReference>
<dbReference type="InterPro" id="IPR017871">
    <property type="entry name" value="ABC_transporter-like_CS"/>
</dbReference>
<dbReference type="GO" id="GO:0016887">
    <property type="term" value="F:ATP hydrolysis activity"/>
    <property type="evidence" value="ECO:0007669"/>
    <property type="project" value="InterPro"/>
</dbReference>
<dbReference type="Proteomes" id="UP000007488">
    <property type="component" value="Chromosome"/>
</dbReference>
<accession>F0SZM7</accession>
<sequence length="254" mass="28560">MLIVDRVSKSYRGTDVRGRNESVLKSVSLQVRDGDSVSLVGESGSGKSTLGRLILGLERPDSGRLTWNGQSVFARQYRKKELYQEIQPVFQDNSGCFNPRWKIRASLLEPMRNYLHPGGREMERQVKYLLELVGLSSSVLDKYPHELSGGQQKRVCIARAISIRPRFVLLDEAVSGLDATVMLKILRLLKNIQKEIGCSYLFITHDVKAAFFMSATLAVMQGGTIVETIENTTGPNDFSHPHSRTLMQNLFKEN</sequence>
<keyword evidence="6" id="KW-0378">Hydrolase</keyword>
<dbReference type="EC" id="3.6.3.24" evidence="6"/>
<feature type="domain" description="ABC transporter" evidence="5">
    <location>
        <begin position="2"/>
        <end position="247"/>
    </location>
</feature>
<comment type="similarity">
    <text evidence="1">Belongs to the ABC transporter superfamily.</text>
</comment>
<dbReference type="PANTHER" id="PTHR43776:SF7">
    <property type="entry name" value="D,D-DIPEPTIDE TRANSPORT ATP-BINDING PROTEIN DDPF-RELATED"/>
    <property type="match status" value="1"/>
</dbReference>
<keyword evidence="2" id="KW-0813">Transport</keyword>
<keyword evidence="3" id="KW-0547">Nucleotide-binding</keyword>
<dbReference type="RefSeq" id="WP_013624981.1">
    <property type="nucleotide sequence ID" value="NC_015172.1"/>
</dbReference>
<dbReference type="KEGG" id="sgy:Sgly_1816"/>
<dbReference type="STRING" id="645991.Sgly_1816"/>
<dbReference type="PROSITE" id="PS00211">
    <property type="entry name" value="ABC_TRANSPORTER_1"/>
    <property type="match status" value="1"/>
</dbReference>